<dbReference type="InterPro" id="IPR036383">
    <property type="entry name" value="TSP1_rpt_sf"/>
</dbReference>
<dbReference type="STRING" id="333673.A0A3M0L0R0"/>
<dbReference type="Pfam" id="PF19030">
    <property type="entry name" value="TSP1_ADAMTS"/>
    <property type="match status" value="4"/>
</dbReference>
<dbReference type="OrthoDB" id="412680at2759"/>
<feature type="domain" description="ADAMTS/ADAMTS-like Spacer 1" evidence="6">
    <location>
        <begin position="8"/>
        <end position="109"/>
    </location>
</feature>
<feature type="compositionally biased region" description="Polar residues" evidence="5">
    <location>
        <begin position="490"/>
        <end position="507"/>
    </location>
</feature>
<reference evidence="7 8" key="1">
    <citation type="submission" date="2018-07" db="EMBL/GenBank/DDBJ databases">
        <title>A high quality draft genome assembly of the barn swallow (H. rustica rustica).</title>
        <authorList>
            <person name="Formenti G."/>
            <person name="Chiara M."/>
            <person name="Poveda L."/>
            <person name="Francoijs K.-J."/>
            <person name="Bonisoli-Alquati A."/>
            <person name="Canova L."/>
            <person name="Gianfranceschi L."/>
            <person name="Horner D.S."/>
            <person name="Saino N."/>
        </authorList>
    </citation>
    <scope>NUCLEOTIDE SEQUENCE [LARGE SCALE GENOMIC DNA]</scope>
    <source>
        <strain evidence="7">Chelidonia</strain>
        <tissue evidence="7">Blood</tissue>
    </source>
</reference>
<evidence type="ECO:0000259" key="6">
    <source>
        <dbReference type="Pfam" id="PF05986"/>
    </source>
</evidence>
<evidence type="ECO:0000313" key="8">
    <source>
        <dbReference type="Proteomes" id="UP000269221"/>
    </source>
</evidence>
<dbReference type="GO" id="GO:0005576">
    <property type="term" value="C:extracellular region"/>
    <property type="evidence" value="ECO:0007669"/>
    <property type="project" value="UniProtKB-SubCell"/>
</dbReference>
<comment type="subcellular location">
    <subcellularLocation>
        <location evidence="1">Secreted</location>
    </subcellularLocation>
</comment>
<dbReference type="InterPro" id="IPR050439">
    <property type="entry name" value="ADAMTS_ADAMTS-like"/>
</dbReference>
<dbReference type="EMBL" id="QRBI01000102">
    <property type="protein sequence ID" value="RMC16590.1"/>
    <property type="molecule type" value="Genomic_DNA"/>
</dbReference>
<dbReference type="PROSITE" id="PS50092">
    <property type="entry name" value="TSP1"/>
    <property type="match status" value="3"/>
</dbReference>
<proteinExistence type="predicted"/>
<dbReference type="SMART" id="SM00209">
    <property type="entry name" value="TSP1"/>
    <property type="match status" value="4"/>
</dbReference>
<keyword evidence="4" id="KW-0677">Repeat</keyword>
<feature type="compositionally biased region" description="Basic and acidic residues" evidence="5">
    <location>
        <begin position="320"/>
        <end position="336"/>
    </location>
</feature>
<organism evidence="7 8">
    <name type="scientific">Hirundo rustica rustica</name>
    <dbReference type="NCBI Taxonomy" id="333673"/>
    <lineage>
        <taxon>Eukaryota</taxon>
        <taxon>Metazoa</taxon>
        <taxon>Chordata</taxon>
        <taxon>Craniata</taxon>
        <taxon>Vertebrata</taxon>
        <taxon>Euteleostomi</taxon>
        <taxon>Archelosauria</taxon>
        <taxon>Archosauria</taxon>
        <taxon>Dinosauria</taxon>
        <taxon>Saurischia</taxon>
        <taxon>Theropoda</taxon>
        <taxon>Coelurosauria</taxon>
        <taxon>Aves</taxon>
        <taxon>Neognathae</taxon>
        <taxon>Neoaves</taxon>
        <taxon>Telluraves</taxon>
        <taxon>Australaves</taxon>
        <taxon>Passeriformes</taxon>
        <taxon>Sylvioidea</taxon>
        <taxon>Hirundinidae</taxon>
        <taxon>Hirundo</taxon>
    </lineage>
</organism>
<evidence type="ECO:0000256" key="3">
    <source>
        <dbReference type="ARBA" id="ARBA00022729"/>
    </source>
</evidence>
<comment type="caution">
    <text evidence="7">The sequence shown here is derived from an EMBL/GenBank/DDBJ whole genome shotgun (WGS) entry which is preliminary data.</text>
</comment>
<name>A0A3M0L0R0_HIRRU</name>
<dbReference type="Gene3D" id="2.60.120.830">
    <property type="match status" value="1"/>
</dbReference>
<dbReference type="GO" id="GO:0031012">
    <property type="term" value="C:extracellular matrix"/>
    <property type="evidence" value="ECO:0007669"/>
    <property type="project" value="TreeGrafter"/>
</dbReference>
<gene>
    <name evidence="7" type="ORF">DUI87_06527</name>
</gene>
<evidence type="ECO:0000313" key="7">
    <source>
        <dbReference type="EMBL" id="RMC16590.1"/>
    </source>
</evidence>
<keyword evidence="2" id="KW-0964">Secreted</keyword>
<sequence length="757" mass="84094">MGVLNTRTACKGYVDIGLIPKGARGIKVMEVTESGNFLAVRSKDPEKYYLNGGFIIQWNGEYKVAGTIFQYDRRGDLENLTAPGPTNESIWIQLLFQETNPGIEYEYTVRKEESNENEIGEPEYFWQYGEWTACSVTCGRGVQRQIAHCVWKGSGATKSSFCDPATQPNRRQKKCHEQDCPPRWWAGEWQKCSTTCGPTGQKKRTVLCIQTVGSDEQALDVTECQHLLKPKTHLSCNRDILCPSDWTVSNWTECTVTCGGGIRTRNVTCAKNNDEPCDSSKRPNSKALCGLQQCPSPGRFLMPPQAPRRGKIIIRKTTADPERSLPRRIPRPDPRFHTTTKIPKQETVTPCLPTFSGLVNVSGKEGAANRTSQNNFAKSSDVYNYPIVSTENSSYQNSTSWPFHNSLTTEIIRHAGNTSKSEPVSTAEVQRSEDIPVSSFTRNPEITSSYDYLTEESDNTDGPLGVSKKPVDLFYSTELNLEIRTRSTTLDTASPVTQNERVSSQFSPAPHHGDPSVLDPVSRAAQDLAFPTAANYVNLQVDVPVVEVTTPPALVTEMPTELGHSPRDQVDSRAEIKLPDTITTSTQSSAPKHVMNNQSAASEGVLMNVTDSSHIMTSNSLPSDAYWIVGNWSECSVNCSGGFKTRDIHCIDVQEKRLLRPFHCQLLGYKPQFNTSCNREPCLQWHVEPWSEVLFFKRSFVNQQFPFSVRGRVVVASRGGTSPAHEKGTVTGPKDLMPLHRVTCSLAHNGFTRPGAR</sequence>
<dbReference type="PANTHER" id="PTHR13723:SF189">
    <property type="entry name" value="A DISINTEGRIN AND METALLOPROTEINASE WITH THROMBOSPONDIN MOTIFS 12"/>
    <property type="match status" value="1"/>
</dbReference>
<dbReference type="Proteomes" id="UP000269221">
    <property type="component" value="Unassembled WGS sequence"/>
</dbReference>
<dbReference type="GO" id="GO:0004222">
    <property type="term" value="F:metalloendopeptidase activity"/>
    <property type="evidence" value="ECO:0007669"/>
    <property type="project" value="TreeGrafter"/>
</dbReference>
<keyword evidence="8" id="KW-1185">Reference proteome</keyword>
<accession>A0A3M0L0R0</accession>
<dbReference type="InterPro" id="IPR010294">
    <property type="entry name" value="ADAMTS_spacer1"/>
</dbReference>
<evidence type="ECO:0000256" key="5">
    <source>
        <dbReference type="SAM" id="MobiDB-lite"/>
    </source>
</evidence>
<dbReference type="FunFam" id="2.20.100.10:FF:000005">
    <property type="entry name" value="ADAM metallopeptidase with thrombospondin type 1 motif 9"/>
    <property type="match status" value="2"/>
</dbReference>
<dbReference type="InterPro" id="IPR000884">
    <property type="entry name" value="TSP1_rpt"/>
</dbReference>
<dbReference type="GO" id="GO:0006508">
    <property type="term" value="P:proteolysis"/>
    <property type="evidence" value="ECO:0007669"/>
    <property type="project" value="TreeGrafter"/>
</dbReference>
<protein>
    <recommendedName>
        <fullName evidence="6">ADAMTS/ADAMTS-like Spacer 1 domain-containing protein</fullName>
    </recommendedName>
</protein>
<dbReference type="Gene3D" id="2.20.100.10">
    <property type="entry name" value="Thrombospondin type-1 (TSP1) repeat"/>
    <property type="match status" value="4"/>
</dbReference>
<keyword evidence="3" id="KW-0732">Signal</keyword>
<feature type="region of interest" description="Disordered" evidence="5">
    <location>
        <begin position="490"/>
        <end position="514"/>
    </location>
</feature>
<dbReference type="GO" id="GO:0030198">
    <property type="term" value="P:extracellular matrix organization"/>
    <property type="evidence" value="ECO:0007669"/>
    <property type="project" value="TreeGrafter"/>
</dbReference>
<dbReference type="AlphaFoldDB" id="A0A3M0L0R0"/>
<dbReference type="SUPFAM" id="SSF82895">
    <property type="entry name" value="TSP-1 type 1 repeat"/>
    <property type="match status" value="4"/>
</dbReference>
<feature type="region of interest" description="Disordered" evidence="5">
    <location>
        <begin position="320"/>
        <end position="339"/>
    </location>
</feature>
<evidence type="ECO:0000256" key="1">
    <source>
        <dbReference type="ARBA" id="ARBA00004613"/>
    </source>
</evidence>
<dbReference type="PANTHER" id="PTHR13723">
    <property type="entry name" value="ADAMTS A DISINTEGRIN AND METALLOPROTEASE WITH THROMBOSPONDIN MOTIFS PROTEASE"/>
    <property type="match status" value="1"/>
</dbReference>
<dbReference type="Pfam" id="PF05986">
    <property type="entry name" value="ADAMTS_spacer1"/>
    <property type="match status" value="1"/>
</dbReference>
<evidence type="ECO:0000256" key="2">
    <source>
        <dbReference type="ARBA" id="ARBA00022525"/>
    </source>
</evidence>
<evidence type="ECO:0000256" key="4">
    <source>
        <dbReference type="ARBA" id="ARBA00022737"/>
    </source>
</evidence>